<accession>A0A1T4YIC2</accession>
<sequence>MSSNFQLSKEQIIAALAALNDKLASKEVTGELCIFGGAAMILAFDARQSTRDVDGIFVPKTIVAGAVEEVADELDLPSIWLNDGVKGWVSQVGDLVAEGMPQFSHLRILRPSAQYLLAMKCLAARAGDYDTSGDKEDVLTLIKHLGLQSTGQVLEIVCRYYPESNLTPKTRYFVEEILSEGGVG</sequence>
<organism evidence="1 2">
    <name type="scientific">Prosthecobacter debontii</name>
    <dbReference type="NCBI Taxonomy" id="48467"/>
    <lineage>
        <taxon>Bacteria</taxon>
        <taxon>Pseudomonadati</taxon>
        <taxon>Verrucomicrobiota</taxon>
        <taxon>Verrucomicrobiia</taxon>
        <taxon>Verrucomicrobiales</taxon>
        <taxon>Verrucomicrobiaceae</taxon>
        <taxon>Prosthecobacter</taxon>
    </lineage>
</organism>
<evidence type="ECO:0000313" key="1">
    <source>
        <dbReference type="EMBL" id="SKB01587.1"/>
    </source>
</evidence>
<dbReference type="STRING" id="48467.SAMN02745166_03409"/>
<keyword evidence="2" id="KW-1185">Reference proteome</keyword>
<gene>
    <name evidence="1" type="ORF">SAMN02745166_03409</name>
</gene>
<dbReference type="Proteomes" id="UP000190774">
    <property type="component" value="Unassembled WGS sequence"/>
</dbReference>
<dbReference type="EMBL" id="FUYE01000012">
    <property type="protein sequence ID" value="SKB01587.1"/>
    <property type="molecule type" value="Genomic_DNA"/>
</dbReference>
<proteinExistence type="predicted"/>
<protein>
    <recommendedName>
        <fullName evidence="3">Nucleotidyl transferase AbiEii toxin, Type IV TA system</fullName>
    </recommendedName>
</protein>
<evidence type="ECO:0008006" key="3">
    <source>
        <dbReference type="Google" id="ProtNLM"/>
    </source>
</evidence>
<name>A0A1T4YIC2_9BACT</name>
<dbReference type="RefSeq" id="WP_078814603.1">
    <property type="nucleotide sequence ID" value="NZ_FUYE01000012.1"/>
</dbReference>
<dbReference type="AlphaFoldDB" id="A0A1T4YIC2"/>
<evidence type="ECO:0000313" key="2">
    <source>
        <dbReference type="Proteomes" id="UP000190774"/>
    </source>
</evidence>
<dbReference type="OrthoDB" id="190748at2"/>
<reference evidence="2" key="1">
    <citation type="submission" date="2017-02" db="EMBL/GenBank/DDBJ databases">
        <authorList>
            <person name="Varghese N."/>
            <person name="Submissions S."/>
        </authorList>
    </citation>
    <scope>NUCLEOTIDE SEQUENCE [LARGE SCALE GENOMIC DNA]</scope>
    <source>
        <strain evidence="2">ATCC 700200</strain>
    </source>
</reference>